<sequence length="1379" mass="150654">MKLLIGLLLVCALPCVSFSGVNVNTIILKTSADTIKGIPIQDTIGNIQDRYILKWNAGTGQLIWAVDSAGGVGSSWNWEDSSGEAPFWVDSALYAIFADSAGKIDTAYAPFQQYVSNHAGAGAGDEIKVDSAGNGSTSAAMQSPVVVKQGVGIDLVIINGDTVRVDVNLADANIPNDITITGLSDSTKWNDAHDSVFSWDNGVLFWTDLFTDSLLEHPVIKTLIEDSLDEYFTSSATQLEIEDSLDEYSFSTHLHDSTYFQLSDFDNSTIDTTSGGALQIKSSGVGSAHISNQSVLREDIDSTLNDLVVSDLFKSTRFYSDSAMATVDYAKYSVSSKRIARASSPSDNYILKYDLATDSVYWEADAGSGSGDDAYADSVIGDGGDWDLSSTFYLQQGSNIDFIKVGDTLRISSTGGSGDDIKVDTILGDGGVWDSPSGLVIQEGSNIVFNKVGSDSLRIGFVDVFLNEADFDDSINEHPAIKNLIEDSLNEYFTSSATQLEIEDSLDEYSTTAAMQLEIEDSLDEYVFSVDFSKVTDDTSSWKFAADSVAAWDNGALGTVNIANQSLTKNDLDTTESDFVFDDAYRGTSGTSESLYVTDRFVKILIEDSLNEYSTTAAMQLEIEDSLDEYTLTSAFNLVTDDTVSWKAATDTVAAWDNGALGTANITNQSLTTADLDTTSSNFVFDDAYRGTSATADSLYATEWFVKIQIEDSLNEYPTITAMQAEIEDSLDEYSTTAAMQLEIEDSLDEYTLLTDFAKVTDDTIAWQAAKDSVAAWDNMGYPIGNFIDTTTLDTIQNAHEAVIADSAVIAADVDTTGTSKITTYIDNHAAVVNSAEDLEIIGNVTIDGSLFQVGHGFEYDTSVGYYSRPPDTFLQILTYYDYPGSGDSMKQTHPSIITFPGRYGVNNGDSIDPTTWVADTGSYKWIYWMVTTPLRTDTAENPTLYVSNDPSNPNGWIRPYYVDQFNNVVNCPEPIILAPTVGASGGHLSDGHIGRLRNGDMCILFRATNSSNYDKLMTITSRNGLVWDTTADTASLTAYTATTAPKYMSPAWVIGYGDNNYWVWWVDERNGASVSDSTAVKFLKVTRLDSTWNLADTVVCQFTGNTFGWDSLKIWHISVKQHGSQLHMWAALAHDSATTQNGGDLWHATSVDGRNWKFDAKPFISNQGGAPNRDSLMIYRTDCEWFEDGRGGGWQCVYGGLNSLGAHHIFYRKVYNGSYINVPVEVAGLDHTPEDSIMLLLPTQAKAGDTTRLFVDTSYDASGDDCYDTFSVFINVPQAMYIDSFNAVLATTGSLDSIEFWGRKNGTTLNINDSLYQTYTTAFTTTTATKLTIPLNNIIKTTKWFRPGERVTAIFYTKHVDANDKLTGYSAEFTGYPK</sequence>
<evidence type="ECO:0000256" key="1">
    <source>
        <dbReference type="SAM" id="SignalP"/>
    </source>
</evidence>
<accession>A0A3A4ZM34</accession>
<evidence type="ECO:0000313" key="2">
    <source>
        <dbReference type="EMBL" id="RJR27760.1"/>
    </source>
</evidence>
<dbReference type="EMBL" id="QZJF01000007">
    <property type="protein sequence ID" value="RJR27760.1"/>
    <property type="molecule type" value="Genomic_DNA"/>
</dbReference>
<feature type="chain" id="PRO_5017385003" evidence="1">
    <location>
        <begin position="20"/>
        <end position="1379"/>
    </location>
</feature>
<name>A0A3A4ZM34_UNCKA</name>
<feature type="signal peptide" evidence="1">
    <location>
        <begin position="1"/>
        <end position="19"/>
    </location>
</feature>
<proteinExistence type="predicted"/>
<dbReference type="Gene3D" id="2.115.10.20">
    <property type="entry name" value="Glycosyl hydrolase domain, family 43"/>
    <property type="match status" value="1"/>
</dbReference>
<dbReference type="InterPro" id="IPR023296">
    <property type="entry name" value="Glyco_hydro_beta-prop_sf"/>
</dbReference>
<gene>
    <name evidence="2" type="ORF">C4561_01510</name>
</gene>
<dbReference type="Proteomes" id="UP000265540">
    <property type="component" value="Unassembled WGS sequence"/>
</dbReference>
<protein>
    <submittedName>
        <fullName evidence="2">Uncharacterized protein</fullName>
    </submittedName>
</protein>
<keyword evidence="1" id="KW-0732">Signal</keyword>
<comment type="caution">
    <text evidence="2">The sequence shown here is derived from an EMBL/GenBank/DDBJ whole genome shotgun (WGS) entry which is preliminary data.</text>
</comment>
<evidence type="ECO:0000313" key="3">
    <source>
        <dbReference type="Proteomes" id="UP000265540"/>
    </source>
</evidence>
<organism evidence="2 3">
    <name type="scientific">candidate division WWE3 bacterium</name>
    <dbReference type="NCBI Taxonomy" id="2053526"/>
    <lineage>
        <taxon>Bacteria</taxon>
        <taxon>Katanobacteria</taxon>
    </lineage>
</organism>
<reference evidence="2 3" key="1">
    <citation type="journal article" date="2017" name="ISME J.">
        <title>Energy and carbon metabolisms in a deep terrestrial subsurface fluid microbial community.</title>
        <authorList>
            <person name="Momper L."/>
            <person name="Jungbluth S.P."/>
            <person name="Lee M.D."/>
            <person name="Amend J.P."/>
        </authorList>
    </citation>
    <scope>NUCLEOTIDE SEQUENCE [LARGE SCALE GENOMIC DNA]</scope>
    <source>
        <strain evidence="2">SURF_46</strain>
    </source>
</reference>